<proteinExistence type="predicted"/>
<dbReference type="RefSeq" id="WP_075543054.1">
    <property type="nucleotide sequence ID" value="NZ_UPHQ01000312.1"/>
</dbReference>
<dbReference type="SMART" id="SM00855">
    <property type="entry name" value="PGAM"/>
    <property type="match status" value="1"/>
</dbReference>
<dbReference type="PANTHER" id="PTHR20935">
    <property type="entry name" value="PHOSPHOGLYCERATE MUTASE-RELATED"/>
    <property type="match status" value="1"/>
</dbReference>
<dbReference type="InterPro" id="IPR051021">
    <property type="entry name" value="Mito_Ser/Thr_phosphatase"/>
</dbReference>
<reference evidence="2 3" key="1">
    <citation type="submission" date="2018-09" db="EMBL/GenBank/DDBJ databases">
        <authorList>
            <person name="Tagini F."/>
        </authorList>
    </citation>
    <scope>NUCLEOTIDE SEQUENCE [LARGE SCALE GENOMIC DNA]</scope>
    <source>
        <strain evidence="2 3">MK13</strain>
    </source>
</reference>
<dbReference type="CDD" id="cd07067">
    <property type="entry name" value="HP_PGM_like"/>
    <property type="match status" value="1"/>
</dbReference>
<dbReference type="Pfam" id="PF00300">
    <property type="entry name" value="His_Phos_1"/>
    <property type="match status" value="1"/>
</dbReference>
<dbReference type="GO" id="GO:0016787">
    <property type="term" value="F:hydrolase activity"/>
    <property type="evidence" value="ECO:0007669"/>
    <property type="project" value="UniProtKB-KW"/>
</dbReference>
<dbReference type="EC" id="3.1.3.3" evidence="2"/>
<gene>
    <name evidence="2" type="primary">pspB_2</name>
    <name evidence="2" type="ORF">LAUMK13_05605</name>
</gene>
<sequence>MSAVVEVVLIRHGLPNRVEGVVKPDPGLTEDGFAQARAVADAMVLLPVRTVASSGLQRARQTATPTAEMLGLAVDVHHDLAEFDSGADFYIPIEDMIAEADPRLDWWRQLMAEPDMKSAVAEFRHRASTAVSRVAAASPPGVAAIFCHGGVIGACVEKAVGDVRLGLTEPHYGSITRITIEADGQWKLRTYNEIHHIERLASSREERDEFSR</sequence>
<dbReference type="InterPro" id="IPR013078">
    <property type="entry name" value="His_Pase_superF_clade-1"/>
</dbReference>
<dbReference type="InterPro" id="IPR029033">
    <property type="entry name" value="His_PPase_superfam"/>
</dbReference>
<accession>A0A498QLF3</accession>
<dbReference type="Proteomes" id="UP000267289">
    <property type="component" value="Unassembled WGS sequence"/>
</dbReference>
<name>A0A498QLF3_9MYCO</name>
<dbReference type="SUPFAM" id="SSF53254">
    <property type="entry name" value="Phosphoglycerate mutase-like"/>
    <property type="match status" value="1"/>
</dbReference>
<evidence type="ECO:0000313" key="3">
    <source>
        <dbReference type="Proteomes" id="UP000267289"/>
    </source>
</evidence>
<evidence type="ECO:0000256" key="1">
    <source>
        <dbReference type="ARBA" id="ARBA00022801"/>
    </source>
</evidence>
<protein>
    <submittedName>
        <fullName evidence="2">Phosphoserine phosphatase 2</fullName>
        <ecNumber evidence="2">3.1.3.3</ecNumber>
    </submittedName>
</protein>
<dbReference type="PANTHER" id="PTHR20935:SF0">
    <property type="entry name" value="SERINE_THREONINE-PROTEIN PHOSPHATASE PGAM5, MITOCHONDRIAL"/>
    <property type="match status" value="1"/>
</dbReference>
<dbReference type="EMBL" id="UPHQ01000312">
    <property type="protein sequence ID" value="VBA46145.1"/>
    <property type="molecule type" value="Genomic_DNA"/>
</dbReference>
<organism evidence="2 3">
    <name type="scientific">Mycobacterium innocens</name>
    <dbReference type="NCBI Taxonomy" id="2341083"/>
    <lineage>
        <taxon>Bacteria</taxon>
        <taxon>Bacillati</taxon>
        <taxon>Actinomycetota</taxon>
        <taxon>Actinomycetes</taxon>
        <taxon>Mycobacteriales</taxon>
        <taxon>Mycobacteriaceae</taxon>
        <taxon>Mycobacterium</taxon>
    </lineage>
</organism>
<keyword evidence="1 2" id="KW-0378">Hydrolase</keyword>
<dbReference type="AlphaFoldDB" id="A0A498QLF3"/>
<dbReference type="Gene3D" id="3.40.50.1240">
    <property type="entry name" value="Phosphoglycerate mutase-like"/>
    <property type="match status" value="1"/>
</dbReference>
<evidence type="ECO:0000313" key="2">
    <source>
        <dbReference type="EMBL" id="VBA46145.1"/>
    </source>
</evidence>
<keyword evidence="3" id="KW-1185">Reference proteome</keyword>